<feature type="compositionally biased region" description="Basic and acidic residues" evidence="1">
    <location>
        <begin position="60"/>
        <end position="72"/>
    </location>
</feature>
<feature type="region of interest" description="Disordered" evidence="1">
    <location>
        <begin position="1"/>
        <end position="26"/>
    </location>
</feature>
<keyword evidence="2" id="KW-0472">Membrane</keyword>
<dbReference type="PANTHER" id="PTHR33130">
    <property type="entry name" value="PUTATIVE (DUF1639)-RELATED"/>
    <property type="match status" value="1"/>
</dbReference>
<keyword evidence="2" id="KW-1133">Transmembrane helix</keyword>
<proteinExistence type="predicted"/>
<evidence type="ECO:0000256" key="2">
    <source>
        <dbReference type="SAM" id="Phobius"/>
    </source>
</evidence>
<dbReference type="InterPro" id="IPR012438">
    <property type="entry name" value="DUF1639"/>
</dbReference>
<feature type="compositionally biased region" description="Basic and acidic residues" evidence="1">
    <location>
        <begin position="79"/>
        <end position="100"/>
    </location>
</feature>
<accession>A0A816Z4U8</accession>
<reference evidence="3" key="1">
    <citation type="submission" date="2021-01" db="EMBL/GenBank/DDBJ databases">
        <authorList>
            <consortium name="Genoscope - CEA"/>
            <person name="William W."/>
        </authorList>
    </citation>
    <scope>NUCLEOTIDE SEQUENCE</scope>
</reference>
<dbReference type="EMBL" id="HG994361">
    <property type="protein sequence ID" value="CAF2190715.1"/>
    <property type="molecule type" value="Genomic_DNA"/>
</dbReference>
<dbReference type="PANTHER" id="PTHR33130:SF31">
    <property type="entry name" value="(RAPE) HYPOTHETICAL PROTEIN"/>
    <property type="match status" value="1"/>
</dbReference>
<gene>
    <name evidence="3" type="ORF">DARMORV10_A07P34750.1</name>
</gene>
<keyword evidence="2" id="KW-0812">Transmembrane</keyword>
<name>A0A816Z4U8_BRANA</name>
<dbReference type="Pfam" id="PF07797">
    <property type="entry name" value="DUF1639"/>
    <property type="match status" value="1"/>
</dbReference>
<sequence>MVFPGEEEEDYTTTATGHDTPNKKKKTLHNFSFTDLKWGAQRNLRCTKIESNVVAVDQRPRRSKLGDNRSHGGAEGIEEEAKGEDHEEEKTSKKEGEREVSPPWNLRKRRAACKAPATDSEGIQKEEEENGVRLKFNPTLTKKEVEDDFIAMTGHKPPRRPKKRPRNVQKQIDPVLTSLHPASYFVEVTKDLYDVPDVAENGKVSSFFTRLFIWYCNCLILIFALLFLQK</sequence>
<feature type="compositionally biased region" description="Acidic residues" evidence="1">
    <location>
        <begin position="1"/>
        <end position="11"/>
    </location>
</feature>
<protein>
    <submittedName>
        <fullName evidence="3">(rape) hypothetical protein</fullName>
    </submittedName>
</protein>
<feature type="region of interest" description="Disordered" evidence="1">
    <location>
        <begin position="60"/>
        <end position="136"/>
    </location>
</feature>
<feature type="transmembrane region" description="Helical" evidence="2">
    <location>
        <begin position="211"/>
        <end position="228"/>
    </location>
</feature>
<evidence type="ECO:0000256" key="1">
    <source>
        <dbReference type="SAM" id="MobiDB-lite"/>
    </source>
</evidence>
<organism evidence="3">
    <name type="scientific">Brassica napus</name>
    <name type="common">Rape</name>
    <dbReference type="NCBI Taxonomy" id="3708"/>
    <lineage>
        <taxon>Eukaryota</taxon>
        <taxon>Viridiplantae</taxon>
        <taxon>Streptophyta</taxon>
        <taxon>Embryophyta</taxon>
        <taxon>Tracheophyta</taxon>
        <taxon>Spermatophyta</taxon>
        <taxon>Magnoliopsida</taxon>
        <taxon>eudicotyledons</taxon>
        <taxon>Gunneridae</taxon>
        <taxon>Pentapetalae</taxon>
        <taxon>rosids</taxon>
        <taxon>malvids</taxon>
        <taxon>Brassicales</taxon>
        <taxon>Brassicaceae</taxon>
        <taxon>Brassiceae</taxon>
        <taxon>Brassica</taxon>
    </lineage>
</organism>
<dbReference type="AlphaFoldDB" id="A0A816Z4U8"/>
<evidence type="ECO:0000313" key="3">
    <source>
        <dbReference type="EMBL" id="CAF2190715.1"/>
    </source>
</evidence>
<dbReference type="Proteomes" id="UP001295469">
    <property type="component" value="Chromosome A07"/>
</dbReference>